<dbReference type="EMBL" id="JBHRXX010000009">
    <property type="protein sequence ID" value="MFC3686241.1"/>
    <property type="molecule type" value="Genomic_DNA"/>
</dbReference>
<protein>
    <submittedName>
        <fullName evidence="1">PIG-L family deacetylase</fullName>
    </submittedName>
</protein>
<dbReference type="RefSeq" id="WP_382178745.1">
    <property type="nucleotide sequence ID" value="NZ_JBHRXX010000009.1"/>
</dbReference>
<dbReference type="InterPro" id="IPR003737">
    <property type="entry name" value="GlcNAc_PI_deacetylase-related"/>
</dbReference>
<dbReference type="SUPFAM" id="SSF102588">
    <property type="entry name" value="LmbE-like"/>
    <property type="match status" value="1"/>
</dbReference>
<reference evidence="2" key="1">
    <citation type="journal article" date="2019" name="Int. J. Syst. Evol. Microbiol.">
        <title>The Global Catalogue of Microorganisms (GCM) 10K type strain sequencing project: providing services to taxonomists for standard genome sequencing and annotation.</title>
        <authorList>
            <consortium name="The Broad Institute Genomics Platform"/>
            <consortium name="The Broad Institute Genome Sequencing Center for Infectious Disease"/>
            <person name="Wu L."/>
            <person name="Ma J."/>
        </authorList>
    </citation>
    <scope>NUCLEOTIDE SEQUENCE [LARGE SCALE GENOMIC DNA]</scope>
    <source>
        <strain evidence="2">KCTC 42501</strain>
    </source>
</reference>
<name>A0ABV7WAZ8_9BURK</name>
<proteinExistence type="predicted"/>
<accession>A0ABV7WAZ8</accession>
<dbReference type="Pfam" id="PF02585">
    <property type="entry name" value="PIG-L"/>
    <property type="match status" value="1"/>
</dbReference>
<keyword evidence="2" id="KW-1185">Reference proteome</keyword>
<evidence type="ECO:0000313" key="1">
    <source>
        <dbReference type="EMBL" id="MFC3686241.1"/>
    </source>
</evidence>
<organism evidence="1 2">
    <name type="scientific">Hydrogenophaga luteola</name>
    <dbReference type="NCBI Taxonomy" id="1591122"/>
    <lineage>
        <taxon>Bacteria</taxon>
        <taxon>Pseudomonadati</taxon>
        <taxon>Pseudomonadota</taxon>
        <taxon>Betaproteobacteria</taxon>
        <taxon>Burkholderiales</taxon>
        <taxon>Comamonadaceae</taxon>
        <taxon>Hydrogenophaga</taxon>
    </lineage>
</organism>
<dbReference type="Gene3D" id="3.40.50.10320">
    <property type="entry name" value="LmbE-like"/>
    <property type="match status" value="1"/>
</dbReference>
<sequence length="259" mass="28904">MTRLSNATDVRSWLVQLGIERVTVISPHLDDAVFSVAGILSACRDRAEVITVLTEGSAGHNDAWARTTGFADSAAEHKARRQEDALAMSRLGCGFQHLGCRHDDLNERSVGQAVDAMTQSRTDGLSRTLVLLPAGAGGPSPSTPLSQLAWRLLRRPWGCMPHGEHELTRDLFWQALSGSRARLGFYAELPYAWSHSNRALQERLHRVLGCHTELVEHRHDISEKTRLVELYPSQLIPIFGPNPVYRRRVLERTECLLMA</sequence>
<gene>
    <name evidence="1" type="ORF">ACFOPI_21810</name>
</gene>
<dbReference type="Proteomes" id="UP001595729">
    <property type="component" value="Unassembled WGS sequence"/>
</dbReference>
<dbReference type="InterPro" id="IPR024078">
    <property type="entry name" value="LmbE-like_dom_sf"/>
</dbReference>
<evidence type="ECO:0000313" key="2">
    <source>
        <dbReference type="Proteomes" id="UP001595729"/>
    </source>
</evidence>
<comment type="caution">
    <text evidence="1">The sequence shown here is derived from an EMBL/GenBank/DDBJ whole genome shotgun (WGS) entry which is preliminary data.</text>
</comment>